<evidence type="ECO:0000313" key="5">
    <source>
        <dbReference type="Proteomes" id="UP001156218"/>
    </source>
</evidence>
<dbReference type="KEGG" id="btho:Btheta7330_00148"/>
<evidence type="ECO:0000313" key="3">
    <source>
        <dbReference type="EMBL" id="UYU65152.1"/>
    </source>
</evidence>
<dbReference type="AlphaFoldDB" id="A0A0P0F4N7"/>
<dbReference type="PROSITE" id="PS51257">
    <property type="entry name" value="PROKAR_LIPOPROTEIN"/>
    <property type="match status" value="1"/>
</dbReference>
<evidence type="ECO:0000256" key="1">
    <source>
        <dbReference type="SAM" id="SignalP"/>
    </source>
</evidence>
<evidence type="ECO:0008006" key="6">
    <source>
        <dbReference type="Google" id="ProtNLM"/>
    </source>
</evidence>
<dbReference type="EMBL" id="CP083680">
    <property type="protein sequence ID" value="UYU65152.1"/>
    <property type="molecule type" value="Genomic_DNA"/>
</dbReference>
<evidence type="ECO:0000313" key="4">
    <source>
        <dbReference type="Proteomes" id="UP000782901"/>
    </source>
</evidence>
<protein>
    <recommendedName>
        <fullName evidence="6">Lipoprotein</fullName>
    </recommendedName>
</protein>
<gene>
    <name evidence="2" type="ORF">KHY35_06495</name>
    <name evidence="3" type="ORF">KQP68_16405</name>
</gene>
<feature type="chain" id="PRO_5014235658" description="Lipoprotein" evidence="1">
    <location>
        <begin position="23"/>
        <end position="242"/>
    </location>
</feature>
<sequence length="242" mass="27775">MKISKFIFSIFILSLISSIVFTGCQQEEELDKSNRNEIYLSLPFNADFNKLTNEDREIIFQAFSRLDIKENEDGLFEILQNAGKDANISEELFKYFQLIAYNSNEKILSENYFSRNRIQTRTEIGNTRTDCVARSIAYATGQSFDEVNSWITKTYGSNGVPSDKFYFAMNHFCDDGGMIGLSMFHNMNIDSNSRNKYVIVINAVHAVNLEYKSGSSIMYYDAQNGVRGFCTLPNVTHVYEIR</sequence>
<dbReference type="EMBL" id="JAGZEE010000007">
    <property type="protein sequence ID" value="MBS5410352.1"/>
    <property type="molecule type" value="Genomic_DNA"/>
</dbReference>
<reference evidence="3 5" key="2">
    <citation type="submission" date="2021-06" db="EMBL/GenBank/DDBJ databases">
        <title>Interrogation of the integrated mobile genetic elements in gut-associated Bacteroides with a consensus prediction approach.</title>
        <authorList>
            <person name="Campbell D.E."/>
            <person name="Leigh J.R."/>
            <person name="Kim T."/>
            <person name="England W."/>
            <person name="Whitaker R.J."/>
            <person name="Degnan P.H."/>
        </authorList>
    </citation>
    <scope>NUCLEOTIDE SEQUENCE [LARGE SCALE GENOMIC DNA]</scope>
    <source>
        <strain evidence="3 5">WAL8669</strain>
    </source>
</reference>
<feature type="signal peptide" evidence="1">
    <location>
        <begin position="1"/>
        <end position="22"/>
    </location>
</feature>
<evidence type="ECO:0000313" key="2">
    <source>
        <dbReference type="EMBL" id="MBS5410352.1"/>
    </source>
</evidence>
<accession>A0A0P0F4N7</accession>
<reference evidence="2" key="1">
    <citation type="submission" date="2021-02" db="EMBL/GenBank/DDBJ databases">
        <title>Infant gut strain persistence is associated with maternal origin, phylogeny, and functional potential including surface adhesion and iron acquisition.</title>
        <authorList>
            <person name="Lou Y.C."/>
        </authorList>
    </citation>
    <scope>NUCLEOTIDE SEQUENCE</scope>
    <source>
        <strain evidence="2">L3_082_243G1_dasL3_082_243G1_maxbin2.maxbin.015s ta_sub</strain>
    </source>
</reference>
<dbReference type="Proteomes" id="UP001156218">
    <property type="component" value="Chromosome"/>
</dbReference>
<proteinExistence type="predicted"/>
<dbReference type="RefSeq" id="WP_048699145.1">
    <property type="nucleotide sequence ID" value="NZ_CP012937.1"/>
</dbReference>
<organism evidence="2 4">
    <name type="scientific">Bacteroides thetaiotaomicron</name>
    <dbReference type="NCBI Taxonomy" id="818"/>
    <lineage>
        <taxon>Bacteria</taxon>
        <taxon>Pseudomonadati</taxon>
        <taxon>Bacteroidota</taxon>
        <taxon>Bacteroidia</taxon>
        <taxon>Bacteroidales</taxon>
        <taxon>Bacteroidaceae</taxon>
        <taxon>Bacteroides</taxon>
    </lineage>
</organism>
<name>A0A0P0F4N7_BACT4</name>
<dbReference type="Proteomes" id="UP000782901">
    <property type="component" value="Unassembled WGS sequence"/>
</dbReference>
<keyword evidence="1" id="KW-0732">Signal</keyword>